<evidence type="ECO:0000259" key="7">
    <source>
        <dbReference type="PROSITE" id="PS50110"/>
    </source>
</evidence>
<keyword evidence="1 6" id="KW-0597">Phosphoprotein</keyword>
<name>A0A1R1RK61_9BACI</name>
<accession>A0A1R1QJI6</accession>
<dbReference type="Pfam" id="PF00072">
    <property type="entry name" value="Response_reg"/>
    <property type="match status" value="1"/>
</dbReference>
<dbReference type="PROSITE" id="PS50110">
    <property type="entry name" value="RESPONSE_REGULATORY"/>
    <property type="match status" value="1"/>
</dbReference>
<feature type="domain" description="HTH LytTR-type" evidence="8">
    <location>
        <begin position="135"/>
        <end position="239"/>
    </location>
</feature>
<protein>
    <submittedName>
        <fullName evidence="9">DNA-binding response regulator</fullName>
    </submittedName>
</protein>
<organism evidence="9 10">
    <name type="scientific">Bacillus swezeyi</name>
    <dbReference type="NCBI Taxonomy" id="1925020"/>
    <lineage>
        <taxon>Bacteria</taxon>
        <taxon>Bacillati</taxon>
        <taxon>Bacillota</taxon>
        <taxon>Bacilli</taxon>
        <taxon>Bacillales</taxon>
        <taxon>Bacillaceae</taxon>
        <taxon>Bacillus</taxon>
    </lineage>
</organism>
<dbReference type="SMART" id="SM00448">
    <property type="entry name" value="REC"/>
    <property type="match status" value="1"/>
</dbReference>
<reference evidence="9 10" key="1">
    <citation type="submission" date="2017-01" db="EMBL/GenBank/DDBJ databases">
        <title>Bacillus phylogenomics.</title>
        <authorList>
            <person name="Dunlap C."/>
        </authorList>
    </citation>
    <scope>NUCLEOTIDE SEQUENCE [LARGE SCALE GENOMIC DNA]</scope>
    <source>
        <strain evidence="9 10">NRRL B-41282</strain>
    </source>
</reference>
<dbReference type="PANTHER" id="PTHR37299:SF1">
    <property type="entry name" value="STAGE 0 SPORULATION PROTEIN A HOMOLOG"/>
    <property type="match status" value="1"/>
</dbReference>
<evidence type="ECO:0000256" key="1">
    <source>
        <dbReference type="ARBA" id="ARBA00022553"/>
    </source>
</evidence>
<dbReference type="FunFam" id="3.40.50.2300:FF:000134">
    <property type="entry name" value="Autolysin response regulator LytR"/>
    <property type="match status" value="1"/>
</dbReference>
<dbReference type="InterPro" id="IPR007492">
    <property type="entry name" value="LytTR_DNA-bd_dom"/>
</dbReference>
<dbReference type="RefSeq" id="WP_076763195.1">
    <property type="nucleotide sequence ID" value="NZ_CP133085.1"/>
</dbReference>
<evidence type="ECO:0000313" key="10">
    <source>
        <dbReference type="Proteomes" id="UP000187367"/>
    </source>
</evidence>
<dbReference type="SUPFAM" id="SSF52172">
    <property type="entry name" value="CheY-like"/>
    <property type="match status" value="1"/>
</dbReference>
<evidence type="ECO:0000256" key="3">
    <source>
        <dbReference type="ARBA" id="ARBA00023015"/>
    </source>
</evidence>
<dbReference type="OrthoDB" id="9809318at2"/>
<dbReference type="CDD" id="cd17532">
    <property type="entry name" value="REC_LytTR_AlgR-like"/>
    <property type="match status" value="1"/>
</dbReference>
<dbReference type="PANTHER" id="PTHR37299">
    <property type="entry name" value="TRANSCRIPTIONAL REGULATOR-RELATED"/>
    <property type="match status" value="1"/>
</dbReference>
<keyword evidence="10" id="KW-1185">Reference proteome</keyword>
<dbReference type="Gene3D" id="3.40.50.2300">
    <property type="match status" value="1"/>
</dbReference>
<dbReference type="Pfam" id="PF04397">
    <property type="entry name" value="LytTR"/>
    <property type="match status" value="1"/>
</dbReference>
<keyword evidence="3" id="KW-0805">Transcription regulation</keyword>
<dbReference type="Proteomes" id="UP000187367">
    <property type="component" value="Unassembled WGS sequence"/>
</dbReference>
<sequence>MLKVLIVDDEMFARDELKYLLERTQEVDAVDEAEHIEEAFDKMADQKPDLLFLDIDLSGENGFDIAKRLKNMSAPPAVVFATAYDEYALQAFEVDAIDYVTKPFDEDRIRQTIKKYKRMYPDNKEERQLSGHERLALGIDESIVILDPNEIVYAGLKDGQVTVKTFDQAYTVHDTLVMLEQKLPQSVFIRIHRSFLANMDYIKEVRPWFNSTYNLLMKDGSTIPVSRTYAKELKKLLHMI</sequence>
<dbReference type="AlphaFoldDB" id="A0A1R1RK61"/>
<evidence type="ECO:0000256" key="4">
    <source>
        <dbReference type="ARBA" id="ARBA00023125"/>
    </source>
</evidence>
<dbReference type="InterPro" id="IPR046947">
    <property type="entry name" value="LytR-like"/>
</dbReference>
<evidence type="ECO:0000256" key="2">
    <source>
        <dbReference type="ARBA" id="ARBA00023012"/>
    </source>
</evidence>
<dbReference type="GeneID" id="92790981"/>
<keyword evidence="2" id="KW-0902">Two-component regulatory system</keyword>
<dbReference type="InterPro" id="IPR001789">
    <property type="entry name" value="Sig_transdc_resp-reg_receiver"/>
</dbReference>
<dbReference type="GO" id="GO:0000156">
    <property type="term" value="F:phosphorelay response regulator activity"/>
    <property type="evidence" value="ECO:0007669"/>
    <property type="project" value="InterPro"/>
</dbReference>
<keyword evidence="4 9" id="KW-0238">DNA-binding</keyword>
<comment type="caution">
    <text evidence="9">The sequence shown here is derived from an EMBL/GenBank/DDBJ whole genome shotgun (WGS) entry which is preliminary data.</text>
</comment>
<keyword evidence="5" id="KW-0804">Transcription</keyword>
<evidence type="ECO:0000259" key="8">
    <source>
        <dbReference type="PROSITE" id="PS50930"/>
    </source>
</evidence>
<dbReference type="SMART" id="SM00850">
    <property type="entry name" value="LytTR"/>
    <property type="match status" value="1"/>
</dbReference>
<dbReference type="InterPro" id="IPR011006">
    <property type="entry name" value="CheY-like_superfamily"/>
</dbReference>
<feature type="modified residue" description="4-aspartylphosphate" evidence="6">
    <location>
        <position position="54"/>
    </location>
</feature>
<dbReference type="Gene3D" id="2.20.25.10">
    <property type="match status" value="1"/>
</dbReference>
<accession>A0A1R1RK61</accession>
<dbReference type="GO" id="GO:0003677">
    <property type="term" value="F:DNA binding"/>
    <property type="evidence" value="ECO:0007669"/>
    <property type="project" value="UniProtKB-KW"/>
</dbReference>
<feature type="domain" description="Response regulatory" evidence="7">
    <location>
        <begin position="3"/>
        <end position="117"/>
    </location>
</feature>
<dbReference type="Gene3D" id="2.40.50.40">
    <property type="match status" value="1"/>
</dbReference>
<dbReference type="PROSITE" id="PS50930">
    <property type="entry name" value="HTH_LYTTR"/>
    <property type="match status" value="1"/>
</dbReference>
<evidence type="ECO:0000313" key="9">
    <source>
        <dbReference type="EMBL" id="OMI04822.1"/>
    </source>
</evidence>
<evidence type="ECO:0000256" key="6">
    <source>
        <dbReference type="PROSITE-ProRule" id="PRU00169"/>
    </source>
</evidence>
<proteinExistence type="predicted"/>
<gene>
    <name evidence="9" type="ORF">BW143_13255</name>
</gene>
<evidence type="ECO:0000256" key="5">
    <source>
        <dbReference type="ARBA" id="ARBA00023163"/>
    </source>
</evidence>
<dbReference type="EMBL" id="MTJL01000024">
    <property type="protein sequence ID" value="OMI04822.1"/>
    <property type="molecule type" value="Genomic_DNA"/>
</dbReference>